<keyword evidence="3 6" id="KW-1133">Transmembrane helix</keyword>
<dbReference type="PANTHER" id="PTHR12570:SF65">
    <property type="entry name" value="MAGNESIUM TRANSPORTER NIPA9-RELATED"/>
    <property type="match status" value="1"/>
</dbReference>
<feature type="compositionally biased region" description="Polar residues" evidence="5">
    <location>
        <begin position="142"/>
        <end position="156"/>
    </location>
</feature>
<gene>
    <name evidence="7" type="ORF">BT96DRAFT_871116</name>
</gene>
<dbReference type="SUPFAM" id="SSF103481">
    <property type="entry name" value="Multidrug resistance efflux transporter EmrE"/>
    <property type="match status" value="1"/>
</dbReference>
<dbReference type="GO" id="GO:0016020">
    <property type="term" value="C:membrane"/>
    <property type="evidence" value="ECO:0007669"/>
    <property type="project" value="UniProtKB-SubCell"/>
</dbReference>
<keyword evidence="4 6" id="KW-0472">Membrane</keyword>
<evidence type="ECO:0000256" key="5">
    <source>
        <dbReference type="SAM" id="MobiDB-lite"/>
    </source>
</evidence>
<dbReference type="PANTHER" id="PTHR12570">
    <property type="match status" value="1"/>
</dbReference>
<evidence type="ECO:0000313" key="7">
    <source>
        <dbReference type="EMBL" id="KAE9410286.1"/>
    </source>
</evidence>
<keyword evidence="2 6" id="KW-0812">Transmembrane</keyword>
<feature type="transmembrane region" description="Helical" evidence="6">
    <location>
        <begin position="248"/>
        <end position="267"/>
    </location>
</feature>
<evidence type="ECO:0000256" key="2">
    <source>
        <dbReference type="ARBA" id="ARBA00022692"/>
    </source>
</evidence>
<feature type="transmembrane region" description="Helical" evidence="6">
    <location>
        <begin position="221"/>
        <end position="242"/>
    </location>
</feature>
<evidence type="ECO:0000256" key="3">
    <source>
        <dbReference type="ARBA" id="ARBA00022989"/>
    </source>
</evidence>
<organism evidence="7 8">
    <name type="scientific">Gymnopus androsaceus JB14</name>
    <dbReference type="NCBI Taxonomy" id="1447944"/>
    <lineage>
        <taxon>Eukaryota</taxon>
        <taxon>Fungi</taxon>
        <taxon>Dikarya</taxon>
        <taxon>Basidiomycota</taxon>
        <taxon>Agaricomycotina</taxon>
        <taxon>Agaricomycetes</taxon>
        <taxon>Agaricomycetidae</taxon>
        <taxon>Agaricales</taxon>
        <taxon>Marasmiineae</taxon>
        <taxon>Omphalotaceae</taxon>
        <taxon>Gymnopus</taxon>
    </lineage>
</organism>
<comment type="subcellular location">
    <subcellularLocation>
        <location evidence="1">Membrane</location>
        <topology evidence="1">Multi-pass membrane protein</topology>
    </subcellularLocation>
</comment>
<feature type="transmembrane region" description="Helical" evidence="6">
    <location>
        <begin position="44"/>
        <end position="66"/>
    </location>
</feature>
<dbReference type="InterPro" id="IPR008521">
    <property type="entry name" value="Mg_trans_NIPA"/>
</dbReference>
<feature type="compositionally biased region" description="Basic and acidic residues" evidence="5">
    <location>
        <begin position="111"/>
        <end position="125"/>
    </location>
</feature>
<keyword evidence="8" id="KW-1185">Reference proteome</keyword>
<feature type="transmembrane region" description="Helical" evidence="6">
    <location>
        <begin position="314"/>
        <end position="334"/>
    </location>
</feature>
<feature type="transmembrane region" description="Helical" evidence="6">
    <location>
        <begin position="378"/>
        <end position="396"/>
    </location>
</feature>
<accession>A0A6A4II45</accession>
<dbReference type="OrthoDB" id="165382at2759"/>
<evidence type="ECO:0000313" key="8">
    <source>
        <dbReference type="Proteomes" id="UP000799118"/>
    </source>
</evidence>
<feature type="transmembrane region" description="Helical" evidence="6">
    <location>
        <begin position="341"/>
        <end position="358"/>
    </location>
</feature>
<dbReference type="Pfam" id="PF05653">
    <property type="entry name" value="Mg_trans_NIPA"/>
    <property type="match status" value="1"/>
</dbReference>
<reference evidence="7" key="1">
    <citation type="journal article" date="2019" name="Environ. Microbiol.">
        <title>Fungal ecological strategies reflected in gene transcription - a case study of two litter decomposers.</title>
        <authorList>
            <person name="Barbi F."/>
            <person name="Kohler A."/>
            <person name="Barry K."/>
            <person name="Baskaran P."/>
            <person name="Daum C."/>
            <person name="Fauchery L."/>
            <person name="Ihrmark K."/>
            <person name="Kuo A."/>
            <person name="LaButti K."/>
            <person name="Lipzen A."/>
            <person name="Morin E."/>
            <person name="Grigoriev I.V."/>
            <person name="Henrissat B."/>
            <person name="Lindahl B."/>
            <person name="Martin F."/>
        </authorList>
    </citation>
    <scope>NUCLEOTIDE SEQUENCE</scope>
    <source>
        <strain evidence="7">JB14</strain>
    </source>
</reference>
<feature type="transmembrane region" description="Helical" evidence="6">
    <location>
        <begin position="276"/>
        <end position="294"/>
    </location>
</feature>
<dbReference type="GO" id="GO:0015095">
    <property type="term" value="F:magnesium ion transmembrane transporter activity"/>
    <property type="evidence" value="ECO:0007669"/>
    <property type="project" value="InterPro"/>
</dbReference>
<dbReference type="AlphaFoldDB" id="A0A6A4II45"/>
<dbReference type="Proteomes" id="UP000799118">
    <property type="component" value="Unassembled WGS sequence"/>
</dbReference>
<feature type="transmembrane region" description="Helical" evidence="6">
    <location>
        <begin position="408"/>
        <end position="428"/>
    </location>
</feature>
<protein>
    <submittedName>
        <fullName evidence="7">DUF803-domain-containing protein</fullName>
    </submittedName>
</protein>
<evidence type="ECO:0000256" key="6">
    <source>
        <dbReference type="SAM" id="Phobius"/>
    </source>
</evidence>
<feature type="region of interest" description="Disordered" evidence="5">
    <location>
        <begin position="79"/>
        <end position="160"/>
    </location>
</feature>
<evidence type="ECO:0000256" key="4">
    <source>
        <dbReference type="ARBA" id="ARBA00023136"/>
    </source>
</evidence>
<name>A0A6A4II45_9AGAR</name>
<proteinExistence type="predicted"/>
<sequence>MPLTSHSLHYCKHLVPLETYNYVTVHLLVPYLSHDIQRDILPELTTGTVIGISVAIAGNVIISLALNLQKLAHKRMDAEKAQIDGGNGNHKTPSLDSDRRPVSTVDEGEEGRDSSTDVESVDRVVEASTSEGDLLLPFPHAPQSSGYGASELSSRPPSKRTLVSRILPSRQKRHPVKLPVDIVHASQIQDNHRPANIEEENDTLEDSGEAGNESDYLKSKLWWTGFLLMNVGEMGNFISYAWAPASVVAPLGTFALVANCMFSPLILGERFRKRDIFGVLISIIGAVTVVLSSNASDTRLNPGGLVHAISQTPFIIYACIYVVGALILAFLSPTSYGKQHVLVDVGLCALFGGFTVLSTKAVSTLLTMQWSEVFTSVITYPVILVLVLTGVGQIRYLNRALMSFDSKVVIPVQFVLFNLSAIVGSAILYGDFKKASFHQIVTFLYGCAATFAGVFIIAWSISDQQR</sequence>
<dbReference type="InterPro" id="IPR037185">
    <property type="entry name" value="EmrE-like"/>
</dbReference>
<evidence type="ECO:0000256" key="1">
    <source>
        <dbReference type="ARBA" id="ARBA00004141"/>
    </source>
</evidence>
<dbReference type="EMBL" id="ML769385">
    <property type="protein sequence ID" value="KAE9410286.1"/>
    <property type="molecule type" value="Genomic_DNA"/>
</dbReference>
<feature type="transmembrane region" description="Helical" evidence="6">
    <location>
        <begin position="440"/>
        <end position="461"/>
    </location>
</feature>